<name>A0A135SPB4_9PEZI</name>
<proteinExistence type="predicted"/>
<gene>
    <name evidence="1" type="ORF">CSAL01_08925</name>
</gene>
<sequence>MAFGIMEIKISTLYFDSEIQDNILGCIPARESDIHNSEFFDDNFNSNSDYSSFPNEDGTYDCVIPPSPRLRPDFASVCSKFQLGIERSTFRSIFITSDDVEFARTAFRRCRNRQNSLRSLDVEILRPQYQKCSSSLDIVEDMARGDKAYTEAPKNLMLMLSEWQDGARISLIIGSRERTTAKYANLYHLNVLNPQLFPVVACLKSYQIAHFDYEFLMNSPRNFRRNIEGDFHLTQKFPNVESFNLKTREFPFFIRPRREMR</sequence>
<dbReference type="OrthoDB" id="5333491at2759"/>
<evidence type="ECO:0000313" key="2">
    <source>
        <dbReference type="Proteomes" id="UP000070121"/>
    </source>
</evidence>
<keyword evidence="2" id="KW-1185">Reference proteome</keyword>
<organism evidence="1 2">
    <name type="scientific">Colletotrichum salicis</name>
    <dbReference type="NCBI Taxonomy" id="1209931"/>
    <lineage>
        <taxon>Eukaryota</taxon>
        <taxon>Fungi</taxon>
        <taxon>Dikarya</taxon>
        <taxon>Ascomycota</taxon>
        <taxon>Pezizomycotina</taxon>
        <taxon>Sordariomycetes</taxon>
        <taxon>Hypocreomycetidae</taxon>
        <taxon>Glomerellales</taxon>
        <taxon>Glomerellaceae</taxon>
        <taxon>Colletotrichum</taxon>
        <taxon>Colletotrichum acutatum species complex</taxon>
    </lineage>
</organism>
<dbReference type="Proteomes" id="UP000070121">
    <property type="component" value="Unassembled WGS sequence"/>
</dbReference>
<accession>A0A135SPB4</accession>
<comment type="caution">
    <text evidence="1">The sequence shown here is derived from an EMBL/GenBank/DDBJ whole genome shotgun (WGS) entry which is preliminary data.</text>
</comment>
<protein>
    <submittedName>
        <fullName evidence="1">Uncharacterized protein</fullName>
    </submittedName>
</protein>
<dbReference type="EMBL" id="JFFI01002303">
    <property type="protein sequence ID" value="KXH37768.1"/>
    <property type="molecule type" value="Genomic_DNA"/>
</dbReference>
<reference evidence="1 2" key="1">
    <citation type="submission" date="2014-02" db="EMBL/GenBank/DDBJ databases">
        <title>The genome sequence of Colletotrichum salicis CBS 607.94.</title>
        <authorList>
            <person name="Baroncelli R."/>
            <person name="Thon M.R."/>
        </authorList>
    </citation>
    <scope>NUCLEOTIDE SEQUENCE [LARGE SCALE GENOMIC DNA]</scope>
    <source>
        <strain evidence="1 2">CBS 607.94</strain>
    </source>
</reference>
<evidence type="ECO:0000313" key="1">
    <source>
        <dbReference type="EMBL" id="KXH37768.1"/>
    </source>
</evidence>
<dbReference type="AlphaFoldDB" id="A0A135SPB4"/>